<accession>A0AC60QHW8</accession>
<feature type="non-terminal residue" evidence="1">
    <location>
        <position position="1"/>
    </location>
</feature>
<protein>
    <submittedName>
        <fullName evidence="1">Uncharacterized protein</fullName>
    </submittedName>
</protein>
<dbReference type="EMBL" id="JABSTQ010008982">
    <property type="protein sequence ID" value="KAG0433857.1"/>
    <property type="molecule type" value="Genomic_DNA"/>
</dbReference>
<keyword evidence="2" id="KW-1185">Reference proteome</keyword>
<evidence type="ECO:0000313" key="1">
    <source>
        <dbReference type="EMBL" id="KAG0433857.1"/>
    </source>
</evidence>
<sequence>QRLSVYVDSKLLRRPGREKLLHSLKNAKWTRSLTVQAAVRNVHCSKEIGQGCCSFANASLAQSPYSFPGALDTVTVFAPHSGQGMSPKKELIHAHVHDHEVHAAVFAVAHQVLSAKLCQLGSQVPSSPESSSDSSVGSPQHQYEGPRPDAEACLPGVLMSRQPRYTQFLFKLADLGSSLQVPQLREGAMALLKILPADVQTVEKLRQHCSHQPGTATPSLDSLLRSLSPTELLYHLENPCSEEAQQFQCGFVQSGGVPLVLGMLTQERFLSGLDPSSR</sequence>
<dbReference type="Proteomes" id="UP000805193">
    <property type="component" value="Unassembled WGS sequence"/>
</dbReference>
<organism evidence="1 2">
    <name type="scientific">Ixodes persulcatus</name>
    <name type="common">Taiga tick</name>
    <dbReference type="NCBI Taxonomy" id="34615"/>
    <lineage>
        <taxon>Eukaryota</taxon>
        <taxon>Metazoa</taxon>
        <taxon>Ecdysozoa</taxon>
        <taxon>Arthropoda</taxon>
        <taxon>Chelicerata</taxon>
        <taxon>Arachnida</taxon>
        <taxon>Acari</taxon>
        <taxon>Parasitiformes</taxon>
        <taxon>Ixodida</taxon>
        <taxon>Ixodoidea</taxon>
        <taxon>Ixodidae</taxon>
        <taxon>Ixodinae</taxon>
        <taxon>Ixodes</taxon>
    </lineage>
</organism>
<gene>
    <name evidence="1" type="ORF">HPB47_019532</name>
</gene>
<evidence type="ECO:0000313" key="2">
    <source>
        <dbReference type="Proteomes" id="UP000805193"/>
    </source>
</evidence>
<name>A0AC60QHW8_IXOPE</name>
<feature type="non-terminal residue" evidence="1">
    <location>
        <position position="278"/>
    </location>
</feature>
<proteinExistence type="predicted"/>
<reference evidence="1 2" key="1">
    <citation type="journal article" date="2020" name="Cell">
        <title>Large-Scale Comparative Analyses of Tick Genomes Elucidate Their Genetic Diversity and Vector Capacities.</title>
        <authorList>
            <consortium name="Tick Genome and Microbiome Consortium (TIGMIC)"/>
            <person name="Jia N."/>
            <person name="Wang J."/>
            <person name="Shi W."/>
            <person name="Du L."/>
            <person name="Sun Y."/>
            <person name="Zhan W."/>
            <person name="Jiang J.F."/>
            <person name="Wang Q."/>
            <person name="Zhang B."/>
            <person name="Ji P."/>
            <person name="Bell-Sakyi L."/>
            <person name="Cui X.M."/>
            <person name="Yuan T.T."/>
            <person name="Jiang B.G."/>
            <person name="Yang W.F."/>
            <person name="Lam T.T."/>
            <person name="Chang Q.C."/>
            <person name="Ding S.J."/>
            <person name="Wang X.J."/>
            <person name="Zhu J.G."/>
            <person name="Ruan X.D."/>
            <person name="Zhao L."/>
            <person name="Wei J.T."/>
            <person name="Ye R.Z."/>
            <person name="Que T.C."/>
            <person name="Du C.H."/>
            <person name="Zhou Y.H."/>
            <person name="Cheng J.X."/>
            <person name="Dai P.F."/>
            <person name="Guo W.B."/>
            <person name="Han X.H."/>
            <person name="Huang E.J."/>
            <person name="Li L.F."/>
            <person name="Wei W."/>
            <person name="Gao Y.C."/>
            <person name="Liu J.Z."/>
            <person name="Shao H.Z."/>
            <person name="Wang X."/>
            <person name="Wang C.C."/>
            <person name="Yang T.C."/>
            <person name="Huo Q.B."/>
            <person name="Li W."/>
            <person name="Chen H.Y."/>
            <person name="Chen S.E."/>
            <person name="Zhou L.G."/>
            <person name="Ni X.B."/>
            <person name="Tian J.H."/>
            <person name="Sheng Y."/>
            <person name="Liu T."/>
            <person name="Pan Y.S."/>
            <person name="Xia L.Y."/>
            <person name="Li J."/>
            <person name="Zhao F."/>
            <person name="Cao W.C."/>
        </authorList>
    </citation>
    <scope>NUCLEOTIDE SEQUENCE [LARGE SCALE GENOMIC DNA]</scope>
    <source>
        <strain evidence="1">Iper-2018</strain>
    </source>
</reference>
<comment type="caution">
    <text evidence="1">The sequence shown here is derived from an EMBL/GenBank/DDBJ whole genome shotgun (WGS) entry which is preliminary data.</text>
</comment>